<accession>A0A382FDR9</accession>
<feature type="compositionally biased region" description="Basic and acidic residues" evidence="1">
    <location>
        <begin position="148"/>
        <end position="162"/>
    </location>
</feature>
<dbReference type="EMBL" id="UINC01049054">
    <property type="protein sequence ID" value="SVB60343.1"/>
    <property type="molecule type" value="Genomic_DNA"/>
</dbReference>
<reference evidence="2" key="1">
    <citation type="submission" date="2018-05" db="EMBL/GenBank/DDBJ databases">
        <authorList>
            <person name="Lanie J.A."/>
            <person name="Ng W.-L."/>
            <person name="Kazmierczak K.M."/>
            <person name="Andrzejewski T.M."/>
            <person name="Davidsen T.M."/>
            <person name="Wayne K.J."/>
            <person name="Tettelin H."/>
            <person name="Glass J.I."/>
            <person name="Rusch D."/>
            <person name="Podicherti R."/>
            <person name="Tsui H.-C.T."/>
            <person name="Winkler M.E."/>
        </authorList>
    </citation>
    <scope>NUCLEOTIDE SEQUENCE</scope>
</reference>
<protein>
    <submittedName>
        <fullName evidence="2">Uncharacterized protein</fullName>
    </submittedName>
</protein>
<evidence type="ECO:0000256" key="1">
    <source>
        <dbReference type="SAM" id="MobiDB-lite"/>
    </source>
</evidence>
<evidence type="ECO:0000313" key="2">
    <source>
        <dbReference type="EMBL" id="SVB60343.1"/>
    </source>
</evidence>
<organism evidence="2">
    <name type="scientific">marine metagenome</name>
    <dbReference type="NCBI Taxonomy" id="408172"/>
    <lineage>
        <taxon>unclassified sequences</taxon>
        <taxon>metagenomes</taxon>
        <taxon>ecological metagenomes</taxon>
    </lineage>
</organism>
<feature type="region of interest" description="Disordered" evidence="1">
    <location>
        <begin position="148"/>
        <end position="176"/>
    </location>
</feature>
<proteinExistence type="predicted"/>
<gene>
    <name evidence="2" type="ORF">METZ01_LOCUS213197</name>
</gene>
<dbReference type="AlphaFoldDB" id="A0A382FDR9"/>
<name>A0A382FDR9_9ZZZZ</name>
<sequence length="199" mass="22122">MKMKPLLTLTGALLALAASAQDAPIRVQPAPLPGIPVPGIEVAPVQPPPNFFPGEEFPEPPEMPPEGWGEPGFPGEMIMPPMPGRYTLLSAQIQQAGKSVPVVLKLDTQTGEVWQLKLTESKFFVNGKVQLRTRMSFEPVAQDLEQHHDNEDHNHGHGEVRRTLPGRPDIDRDEDVVEEVPVRPRFVPARPIREPRREP</sequence>